<feature type="transmembrane region" description="Helical" evidence="1">
    <location>
        <begin position="268"/>
        <end position="289"/>
    </location>
</feature>
<dbReference type="InterPro" id="IPR001173">
    <property type="entry name" value="Glyco_trans_2-like"/>
</dbReference>
<comment type="caution">
    <text evidence="3">The sequence shown here is derived from an EMBL/GenBank/DDBJ whole genome shotgun (WGS) entry which is preliminary data.</text>
</comment>
<dbReference type="GO" id="GO:0016757">
    <property type="term" value="F:glycosyltransferase activity"/>
    <property type="evidence" value="ECO:0007669"/>
    <property type="project" value="UniProtKB-KW"/>
</dbReference>
<dbReference type="Pfam" id="PF00535">
    <property type="entry name" value="Glycos_transf_2"/>
    <property type="match status" value="1"/>
</dbReference>
<dbReference type="Proteomes" id="UP000075398">
    <property type="component" value="Unassembled WGS sequence"/>
</dbReference>
<proteinExistence type="predicted"/>
<keyword evidence="3" id="KW-0328">Glycosyltransferase</keyword>
<dbReference type="PANTHER" id="PTHR43685">
    <property type="entry name" value="GLYCOSYLTRANSFERASE"/>
    <property type="match status" value="1"/>
</dbReference>
<evidence type="ECO:0000313" key="3">
    <source>
        <dbReference type="EMBL" id="KYC48881.1"/>
    </source>
</evidence>
<feature type="transmembrane region" description="Helical" evidence="1">
    <location>
        <begin position="301"/>
        <end position="323"/>
    </location>
</feature>
<feature type="transmembrane region" description="Helical" evidence="1">
    <location>
        <begin position="241"/>
        <end position="262"/>
    </location>
</feature>
<dbReference type="AlphaFoldDB" id="A0A150IV39"/>
<dbReference type="EC" id="2.4.1.-" evidence="3"/>
<sequence length="325" mass="37015">MSYPFVSIVVGIRNEERYIVECIESLLDQDYPKEFYEIIMVDGMSTDNTQNLVRQYPVKLLLNEKKNVAAARNLGVKEAKGEYIAFTDGDCRADKSWLSTLVNEMLNAPENVACVGGPNLIFNTDSLFARVVGYTQETFLGSGGSAQSSNSSERKYVQSIPNCNAFYKKQIIEDIGYFDETFVVGQDCDLNFRIGKKGYRFLYIPEAKVYHHRRGNTKSFSTQMFRYGSWMVKLFKKHKGVVRWYAFIPAFAILITIIGIAISLKYSIILKLLGFLTLLYIILVSYTALKVSIKMRSIYGLKALFILPLQHVMYGFGVISQLIQR</sequence>
<dbReference type="PATRIC" id="fig|1705409.3.peg.1907"/>
<dbReference type="Gene3D" id="3.90.550.10">
    <property type="entry name" value="Spore Coat Polysaccharide Biosynthesis Protein SpsA, Chain A"/>
    <property type="match status" value="1"/>
</dbReference>
<dbReference type="PANTHER" id="PTHR43685:SF2">
    <property type="entry name" value="GLYCOSYLTRANSFERASE 2-LIKE DOMAIN-CONTAINING PROTEIN"/>
    <property type="match status" value="1"/>
</dbReference>
<evidence type="ECO:0000313" key="4">
    <source>
        <dbReference type="Proteomes" id="UP000075398"/>
    </source>
</evidence>
<keyword evidence="1" id="KW-0472">Membrane</keyword>
<organism evidence="3 4">
    <name type="scientific">Candidatus Methanofastidiosum methylothiophilum</name>
    <dbReference type="NCBI Taxonomy" id="1705564"/>
    <lineage>
        <taxon>Archaea</taxon>
        <taxon>Methanobacteriati</taxon>
        <taxon>Methanobacteriota</taxon>
        <taxon>Stenosarchaea group</taxon>
        <taxon>Candidatus Methanofastidiosia</taxon>
        <taxon>Candidatus Methanofastidiosales</taxon>
        <taxon>Candidatus Methanofastidiosaceae</taxon>
        <taxon>Candidatus Methanofastidiosum</taxon>
    </lineage>
</organism>
<reference evidence="3 4" key="1">
    <citation type="journal article" date="2016" name="ISME J.">
        <title>Chasing the elusive Euryarchaeota class WSA2: genomes reveal a uniquely fastidious methyl-reducing methanogen.</title>
        <authorList>
            <person name="Nobu M.K."/>
            <person name="Narihiro T."/>
            <person name="Kuroda K."/>
            <person name="Mei R."/>
            <person name="Liu W.T."/>
        </authorList>
    </citation>
    <scope>NUCLEOTIDE SEQUENCE [LARGE SCALE GENOMIC DNA]</scope>
    <source>
        <strain evidence="3">U1lsi0528_Bin055</strain>
    </source>
</reference>
<accession>A0A150IV39</accession>
<gene>
    <name evidence="3" type="primary">aglI_3</name>
    <name evidence="3" type="ORF">AMQ22_01811</name>
</gene>
<keyword evidence="1" id="KW-0812">Transmembrane</keyword>
<evidence type="ECO:0000259" key="2">
    <source>
        <dbReference type="Pfam" id="PF00535"/>
    </source>
</evidence>
<feature type="domain" description="Glycosyltransferase 2-like" evidence="2">
    <location>
        <begin position="7"/>
        <end position="117"/>
    </location>
</feature>
<dbReference type="SUPFAM" id="SSF53448">
    <property type="entry name" value="Nucleotide-diphospho-sugar transferases"/>
    <property type="match status" value="1"/>
</dbReference>
<protein>
    <submittedName>
        <fullName evidence="3">Glycosyltransferase AglI</fullName>
        <ecNumber evidence="3">2.4.1.-</ecNumber>
    </submittedName>
</protein>
<dbReference type="InterPro" id="IPR050834">
    <property type="entry name" value="Glycosyltransf_2"/>
</dbReference>
<evidence type="ECO:0000256" key="1">
    <source>
        <dbReference type="SAM" id="Phobius"/>
    </source>
</evidence>
<dbReference type="InterPro" id="IPR029044">
    <property type="entry name" value="Nucleotide-diphossugar_trans"/>
</dbReference>
<dbReference type="EMBL" id="LNGC01000119">
    <property type="protein sequence ID" value="KYC48881.1"/>
    <property type="molecule type" value="Genomic_DNA"/>
</dbReference>
<dbReference type="CDD" id="cd02525">
    <property type="entry name" value="Succinoglycan_BP_ExoA"/>
    <property type="match status" value="1"/>
</dbReference>
<keyword evidence="3" id="KW-0808">Transferase</keyword>
<name>A0A150IV39_9EURY</name>
<keyword evidence="1" id="KW-1133">Transmembrane helix</keyword>